<evidence type="ECO:0000313" key="3">
    <source>
        <dbReference type="WBParaSite" id="PSAMB.scaffold7397size7718.g30004.t1"/>
    </source>
</evidence>
<reference evidence="3" key="1">
    <citation type="submission" date="2022-11" db="UniProtKB">
        <authorList>
            <consortium name="WormBaseParasite"/>
        </authorList>
    </citation>
    <scope>IDENTIFICATION</scope>
</reference>
<dbReference type="WBParaSite" id="PSAMB.scaffold7397size7718.g30004.t1">
    <property type="protein sequence ID" value="PSAMB.scaffold7397size7718.g30004.t1"/>
    <property type="gene ID" value="PSAMB.scaffold7397size7718.g30004"/>
</dbReference>
<protein>
    <submittedName>
        <fullName evidence="3">Uncharacterized protein</fullName>
    </submittedName>
</protein>
<feature type="region of interest" description="Disordered" evidence="1">
    <location>
        <begin position="247"/>
        <end position="275"/>
    </location>
</feature>
<accession>A0A914XCE3</accession>
<keyword evidence="2" id="KW-1185">Reference proteome</keyword>
<evidence type="ECO:0000313" key="2">
    <source>
        <dbReference type="Proteomes" id="UP000887566"/>
    </source>
</evidence>
<evidence type="ECO:0000256" key="1">
    <source>
        <dbReference type="SAM" id="MobiDB-lite"/>
    </source>
</evidence>
<dbReference type="AlphaFoldDB" id="A0A914XCE3"/>
<feature type="region of interest" description="Disordered" evidence="1">
    <location>
        <begin position="128"/>
        <end position="174"/>
    </location>
</feature>
<feature type="compositionally biased region" description="Basic and acidic residues" evidence="1">
    <location>
        <begin position="149"/>
        <end position="162"/>
    </location>
</feature>
<organism evidence="2 3">
    <name type="scientific">Plectus sambesii</name>
    <dbReference type="NCBI Taxonomy" id="2011161"/>
    <lineage>
        <taxon>Eukaryota</taxon>
        <taxon>Metazoa</taxon>
        <taxon>Ecdysozoa</taxon>
        <taxon>Nematoda</taxon>
        <taxon>Chromadorea</taxon>
        <taxon>Plectida</taxon>
        <taxon>Plectina</taxon>
        <taxon>Plectoidea</taxon>
        <taxon>Plectidae</taxon>
        <taxon>Plectus</taxon>
    </lineage>
</organism>
<proteinExistence type="predicted"/>
<name>A0A914XCE3_9BILA</name>
<dbReference type="Proteomes" id="UP000887566">
    <property type="component" value="Unplaced"/>
</dbReference>
<sequence length="315" mass="34394">MPPPGTKVDHGGADTSAQEGQEVNCFVAADTRALAIRSAARRPPPIVCRIVCVASTAVGPPDLLLTTSRRVARCFSARARSSEISKVTRLPGILCLLYPNLFAVFDSNRCPVASGASSHILPHCTNRHRKHEGVRPRSLKAAADTTEDTIDRSGSERPDPVDLPRPPTAERFAHERRAPLRCRYRSLQLRSDDRFGCEERIELTRQDPLDSAVLSPPGPSQFVGSTIGRETLLARSASVNERIRHERSLPKAHNSVSFRTRSKANEDGEEGVAEKGDCVPGRIGKNFCLSGHRLLPFFSELLLGVAARRRASASI</sequence>